<proteinExistence type="inferred from homology"/>
<comment type="subcellular location">
    <subcellularLocation>
        <location evidence="1">Periplasm</location>
    </subcellularLocation>
</comment>
<organism evidence="4 5">
    <name type="scientific">Labrys monachus</name>
    <dbReference type="NCBI Taxonomy" id="217067"/>
    <lineage>
        <taxon>Bacteria</taxon>
        <taxon>Pseudomonadati</taxon>
        <taxon>Pseudomonadota</taxon>
        <taxon>Alphaproteobacteria</taxon>
        <taxon>Hyphomicrobiales</taxon>
        <taxon>Xanthobacteraceae</taxon>
        <taxon>Labrys</taxon>
    </lineage>
</organism>
<evidence type="ECO:0000256" key="3">
    <source>
        <dbReference type="ARBA" id="ARBA00022764"/>
    </source>
</evidence>
<dbReference type="InterPro" id="IPR050490">
    <property type="entry name" value="Bact_solute-bd_prot1"/>
</dbReference>
<evidence type="ECO:0000313" key="4">
    <source>
        <dbReference type="EMBL" id="MDQ0391431.1"/>
    </source>
</evidence>
<keyword evidence="3" id="KW-0574">Periplasm</keyword>
<reference evidence="4 5" key="1">
    <citation type="submission" date="2023-07" db="EMBL/GenBank/DDBJ databases">
        <title>Genomic Encyclopedia of Type Strains, Phase IV (KMG-IV): sequencing the most valuable type-strain genomes for metagenomic binning, comparative biology and taxonomic classification.</title>
        <authorList>
            <person name="Goeker M."/>
        </authorList>
    </citation>
    <scope>NUCLEOTIDE SEQUENCE [LARGE SCALE GENOMIC DNA]</scope>
    <source>
        <strain evidence="4 5">DSM 5896</strain>
    </source>
</reference>
<evidence type="ECO:0000256" key="2">
    <source>
        <dbReference type="ARBA" id="ARBA00008520"/>
    </source>
</evidence>
<dbReference type="Pfam" id="PF01547">
    <property type="entry name" value="SBP_bac_1"/>
    <property type="match status" value="1"/>
</dbReference>
<accession>A0ABU0FA69</accession>
<keyword evidence="4" id="KW-0762">Sugar transport</keyword>
<evidence type="ECO:0000313" key="5">
    <source>
        <dbReference type="Proteomes" id="UP001237448"/>
    </source>
</evidence>
<dbReference type="RefSeq" id="WP_307423731.1">
    <property type="nucleotide sequence ID" value="NZ_JAUSVK010000001.1"/>
</dbReference>
<keyword evidence="5" id="KW-1185">Reference proteome</keyword>
<dbReference type="InterPro" id="IPR006059">
    <property type="entry name" value="SBP"/>
</dbReference>
<dbReference type="Proteomes" id="UP001237448">
    <property type="component" value="Unassembled WGS sequence"/>
</dbReference>
<protein>
    <submittedName>
        <fullName evidence="4">Multiple sugar transport system substrate-binding protein</fullName>
    </submittedName>
</protein>
<name>A0ABU0FA69_9HYPH</name>
<sequence>MTRLLRGITWDHPRGYDPLAKGAAAFAALHPGIEVEWSRRSLRDFGVQPVEVLAEQFDLLVIDHPFSGRARTSGCLRDLRTLLPADFLAMLERESVGPSTRSYDFGGLWALPTDAAAQVASYRPDLVAALGFDGPPRRFEEVIALGETARRSGKWLALPSCQSDAACLVASLSANLGVPIAPGREDLLPPEVFETVLGLLERLIALSHPESTSWNPIRTYDAMTAGDDIVYVPFGFGYSNYSRAGGARPLRFTTVAGPGADPAAGAILGGAGCAVSARCADIEAAAAYLTWLHQPAYQAGDYFRNGGQPGLRTAWTDPQIDREAGSFFSGTLETLDKAFLRPRFDGFIHAFEHMGLLVHRWLAEGGDRAAVIRSSNDAYARAQDAAPASA</sequence>
<dbReference type="EMBL" id="JAUSVK010000001">
    <property type="protein sequence ID" value="MDQ0391431.1"/>
    <property type="molecule type" value="Genomic_DNA"/>
</dbReference>
<comment type="caution">
    <text evidence="4">The sequence shown here is derived from an EMBL/GenBank/DDBJ whole genome shotgun (WGS) entry which is preliminary data.</text>
</comment>
<comment type="similarity">
    <text evidence="2">Belongs to the bacterial solute-binding protein 1 family.</text>
</comment>
<dbReference type="SUPFAM" id="SSF53850">
    <property type="entry name" value="Periplasmic binding protein-like II"/>
    <property type="match status" value="1"/>
</dbReference>
<evidence type="ECO:0000256" key="1">
    <source>
        <dbReference type="ARBA" id="ARBA00004418"/>
    </source>
</evidence>
<gene>
    <name evidence="4" type="ORF">J3R73_001223</name>
</gene>
<keyword evidence="4" id="KW-0813">Transport</keyword>
<dbReference type="PANTHER" id="PTHR43649">
    <property type="entry name" value="ARABINOSE-BINDING PROTEIN-RELATED"/>
    <property type="match status" value="1"/>
</dbReference>
<dbReference type="Gene3D" id="3.40.190.10">
    <property type="entry name" value="Periplasmic binding protein-like II"/>
    <property type="match status" value="1"/>
</dbReference>